<evidence type="ECO:0000313" key="1">
    <source>
        <dbReference type="EMBL" id="KZV33670.1"/>
    </source>
</evidence>
<reference evidence="1 2" key="1">
    <citation type="journal article" date="2015" name="Proc. Natl. Acad. Sci. U.S.A.">
        <title>The resurrection genome of Boea hygrometrica: A blueprint for survival of dehydration.</title>
        <authorList>
            <person name="Xiao L."/>
            <person name="Yang G."/>
            <person name="Zhang L."/>
            <person name="Yang X."/>
            <person name="Zhao S."/>
            <person name="Ji Z."/>
            <person name="Zhou Q."/>
            <person name="Hu M."/>
            <person name="Wang Y."/>
            <person name="Chen M."/>
            <person name="Xu Y."/>
            <person name="Jin H."/>
            <person name="Xiao X."/>
            <person name="Hu G."/>
            <person name="Bao F."/>
            <person name="Hu Y."/>
            <person name="Wan P."/>
            <person name="Li L."/>
            <person name="Deng X."/>
            <person name="Kuang T."/>
            <person name="Xiang C."/>
            <person name="Zhu J.K."/>
            <person name="Oliver M.J."/>
            <person name="He Y."/>
        </authorList>
    </citation>
    <scope>NUCLEOTIDE SEQUENCE [LARGE SCALE GENOMIC DNA]</scope>
    <source>
        <strain evidence="2">cv. XS01</strain>
    </source>
</reference>
<organism evidence="1 2">
    <name type="scientific">Dorcoceras hygrometricum</name>
    <dbReference type="NCBI Taxonomy" id="472368"/>
    <lineage>
        <taxon>Eukaryota</taxon>
        <taxon>Viridiplantae</taxon>
        <taxon>Streptophyta</taxon>
        <taxon>Embryophyta</taxon>
        <taxon>Tracheophyta</taxon>
        <taxon>Spermatophyta</taxon>
        <taxon>Magnoliopsida</taxon>
        <taxon>eudicotyledons</taxon>
        <taxon>Gunneridae</taxon>
        <taxon>Pentapetalae</taxon>
        <taxon>asterids</taxon>
        <taxon>lamiids</taxon>
        <taxon>Lamiales</taxon>
        <taxon>Gesneriaceae</taxon>
        <taxon>Didymocarpoideae</taxon>
        <taxon>Trichosporeae</taxon>
        <taxon>Loxocarpinae</taxon>
        <taxon>Dorcoceras</taxon>
    </lineage>
</organism>
<dbReference type="Proteomes" id="UP000250235">
    <property type="component" value="Unassembled WGS sequence"/>
</dbReference>
<keyword evidence="2" id="KW-1185">Reference proteome</keyword>
<gene>
    <name evidence="1" type="ORF">F511_34186</name>
</gene>
<dbReference type="EMBL" id="KV005706">
    <property type="protein sequence ID" value="KZV33670.1"/>
    <property type="molecule type" value="Genomic_DNA"/>
</dbReference>
<protein>
    <submittedName>
        <fullName evidence="1">Uncharacterized protein</fullName>
    </submittedName>
</protein>
<proteinExistence type="predicted"/>
<accession>A0A2Z7BHA6</accession>
<evidence type="ECO:0000313" key="2">
    <source>
        <dbReference type="Proteomes" id="UP000250235"/>
    </source>
</evidence>
<sequence>MMSALLIERYRDSATMTSSYMLKKLEAATMTSSYMLEEAMSSRDDVSNQQLSRSARTGFSNDNVSSVVITFSRKLQ</sequence>
<name>A0A2Z7BHA6_9LAMI</name>
<dbReference type="AlphaFoldDB" id="A0A2Z7BHA6"/>